<feature type="active site" description="Proton donor" evidence="12">
    <location>
        <position position="99"/>
    </location>
</feature>
<accession>A0A2C8FDK8</accession>
<dbReference type="RefSeq" id="WP_097013533.1">
    <property type="nucleotide sequence ID" value="NZ_LT907975.1"/>
</dbReference>
<dbReference type="Proteomes" id="UP000219215">
    <property type="component" value="Chromosome DPRO"/>
</dbReference>
<keyword evidence="3 11" id="KW-0285">Flavoprotein</keyword>
<evidence type="ECO:0000259" key="14">
    <source>
        <dbReference type="Pfam" id="PF01207"/>
    </source>
</evidence>
<evidence type="ECO:0000256" key="12">
    <source>
        <dbReference type="PIRSR" id="PIRSR006621-1"/>
    </source>
</evidence>
<comment type="catalytic activity">
    <reaction evidence="9">
        <text>a 5,6-dihydrouridine in tRNA + NADP(+) = a uridine in tRNA + NADPH + H(+)</text>
        <dbReference type="Rhea" id="RHEA:23624"/>
        <dbReference type="Rhea" id="RHEA-COMP:13339"/>
        <dbReference type="Rhea" id="RHEA-COMP:13887"/>
        <dbReference type="ChEBI" id="CHEBI:15378"/>
        <dbReference type="ChEBI" id="CHEBI:57783"/>
        <dbReference type="ChEBI" id="CHEBI:58349"/>
        <dbReference type="ChEBI" id="CHEBI:65315"/>
        <dbReference type="ChEBI" id="CHEBI:74443"/>
    </reaction>
</comment>
<comment type="catalytic activity">
    <reaction evidence="10">
        <text>a 5,6-dihydrouridine in tRNA + NAD(+) = a uridine in tRNA + NADH + H(+)</text>
        <dbReference type="Rhea" id="RHEA:54452"/>
        <dbReference type="Rhea" id="RHEA-COMP:13339"/>
        <dbReference type="Rhea" id="RHEA-COMP:13887"/>
        <dbReference type="ChEBI" id="CHEBI:15378"/>
        <dbReference type="ChEBI" id="CHEBI:57540"/>
        <dbReference type="ChEBI" id="CHEBI:57945"/>
        <dbReference type="ChEBI" id="CHEBI:65315"/>
        <dbReference type="ChEBI" id="CHEBI:74443"/>
    </reaction>
</comment>
<dbReference type="AlphaFoldDB" id="A0A2C8FDK8"/>
<evidence type="ECO:0000313" key="16">
    <source>
        <dbReference type="Proteomes" id="UP000219215"/>
    </source>
</evidence>
<feature type="domain" description="DUS-like FMN-binding" evidence="14">
    <location>
        <begin position="13"/>
        <end position="315"/>
    </location>
</feature>
<feature type="binding site" evidence="13">
    <location>
        <position position="173"/>
    </location>
    <ligand>
        <name>FMN</name>
        <dbReference type="ChEBI" id="CHEBI:58210"/>
    </ligand>
</feature>
<feature type="binding site" evidence="13">
    <location>
        <position position="69"/>
    </location>
    <ligand>
        <name>FMN</name>
        <dbReference type="ChEBI" id="CHEBI:58210"/>
    </ligand>
</feature>
<comment type="similarity">
    <text evidence="11">Belongs to the dus family.</text>
</comment>
<name>A0A2C8FDK8_9BACT</name>
<dbReference type="InterPro" id="IPR024036">
    <property type="entry name" value="tRNA-dHydroUridine_Synthase_C"/>
</dbReference>
<evidence type="ECO:0000256" key="13">
    <source>
        <dbReference type="PIRSR" id="PIRSR006621-2"/>
    </source>
</evidence>
<evidence type="ECO:0000256" key="1">
    <source>
        <dbReference type="ARBA" id="ARBA00002790"/>
    </source>
</evidence>
<dbReference type="GO" id="GO:0050660">
    <property type="term" value="F:flavin adenine dinucleotide binding"/>
    <property type="evidence" value="ECO:0007669"/>
    <property type="project" value="InterPro"/>
</dbReference>
<evidence type="ECO:0000313" key="15">
    <source>
        <dbReference type="EMBL" id="SOB60867.1"/>
    </source>
</evidence>
<keyword evidence="8 11" id="KW-0560">Oxidoreductase</keyword>
<evidence type="ECO:0000256" key="7">
    <source>
        <dbReference type="ARBA" id="ARBA00022884"/>
    </source>
</evidence>
<dbReference type="GO" id="GO:0017150">
    <property type="term" value="F:tRNA dihydrouridine synthase activity"/>
    <property type="evidence" value="ECO:0007669"/>
    <property type="project" value="InterPro"/>
</dbReference>
<dbReference type="PANTHER" id="PTHR45846:SF1">
    <property type="entry name" value="TRNA-DIHYDROURIDINE(47) SYNTHASE [NAD(P)(+)]-LIKE"/>
    <property type="match status" value="1"/>
</dbReference>
<evidence type="ECO:0000256" key="6">
    <source>
        <dbReference type="ARBA" id="ARBA00022857"/>
    </source>
</evidence>
<dbReference type="OrthoDB" id="9764501at2"/>
<gene>
    <name evidence="15" type="ORF">DPRO_3948</name>
</gene>
<evidence type="ECO:0000256" key="2">
    <source>
        <dbReference type="ARBA" id="ARBA00022555"/>
    </source>
</evidence>
<dbReference type="EC" id="1.3.1.-" evidence="11"/>
<dbReference type="Gene3D" id="1.10.1200.80">
    <property type="entry name" value="Putative flavin oxidoreducatase, domain 2"/>
    <property type="match status" value="1"/>
</dbReference>
<sequence length="339" mass="37484">MNQLNITPDSPWLAPLAGYSDLPFRLLSKQYGCGVCCSEMVSVKGLAFKNAGTKRLIATCSEDDPMVLQLFGAEASYYEPVMEKLVGLGYRNFDLNSGCPVRKVLKSGSGAALMMDLDKLVNLARIMVKKAAEHPDGGRVGIKFRLGYNNGEDVYIDLGKRLEDVGVDWITMHPRYGRQMFSGSADWSKLKLLKEAVSIPVVGSGDLFTAEDGVRCIQETGIDAVMFARGALYDPSIFARFVALRKGEQLPARTGEHLSQIVSEHIRLTRKYEGDGRSFRKIRSIIPRYAKGLKGIRTLRASLLECENWEELEKAAAVIADLEQADGLPNETLIDDIQQ</sequence>
<reference evidence="16" key="1">
    <citation type="submission" date="2017-09" db="EMBL/GenBank/DDBJ databases">
        <authorList>
            <person name="Regsiter A."/>
            <person name="William W."/>
        </authorList>
    </citation>
    <scope>NUCLEOTIDE SEQUENCE [LARGE SCALE GENOMIC DNA]</scope>
    <source>
        <strain evidence="16">500-1</strain>
    </source>
</reference>
<dbReference type="CDD" id="cd02801">
    <property type="entry name" value="DUS_like_FMN"/>
    <property type="match status" value="1"/>
</dbReference>
<evidence type="ECO:0000256" key="5">
    <source>
        <dbReference type="ARBA" id="ARBA00022694"/>
    </source>
</evidence>
<dbReference type="InterPro" id="IPR035587">
    <property type="entry name" value="DUS-like_FMN-bd"/>
</dbReference>
<feature type="binding site" evidence="13">
    <location>
        <position position="143"/>
    </location>
    <ligand>
        <name>FMN</name>
        <dbReference type="ChEBI" id="CHEBI:58210"/>
    </ligand>
</feature>
<evidence type="ECO:0000256" key="3">
    <source>
        <dbReference type="ARBA" id="ARBA00022630"/>
    </source>
</evidence>
<keyword evidence="6" id="KW-0521">NADP</keyword>
<proteinExistence type="inferred from homology"/>
<keyword evidence="5 11" id="KW-0819">tRNA processing</keyword>
<comment type="function">
    <text evidence="1 11">Catalyzes the synthesis of 5,6-dihydrouridine (D), a modified base found in the D-loop of most tRNAs, via the reduction of the C5-C6 double bond in target uridines.</text>
</comment>
<keyword evidence="7" id="KW-0694">RNA-binding</keyword>
<dbReference type="GO" id="GO:0000049">
    <property type="term" value="F:tRNA binding"/>
    <property type="evidence" value="ECO:0007669"/>
    <property type="project" value="UniProtKB-KW"/>
</dbReference>
<dbReference type="SUPFAM" id="SSF51395">
    <property type="entry name" value="FMN-linked oxidoreductases"/>
    <property type="match status" value="1"/>
</dbReference>
<evidence type="ECO:0000256" key="4">
    <source>
        <dbReference type="ARBA" id="ARBA00022643"/>
    </source>
</evidence>
<keyword evidence="4 11" id="KW-0288">FMN</keyword>
<organism evidence="15 16">
    <name type="scientific">Pseudodesulfovibrio profundus</name>
    <dbReference type="NCBI Taxonomy" id="57320"/>
    <lineage>
        <taxon>Bacteria</taxon>
        <taxon>Pseudomonadati</taxon>
        <taxon>Thermodesulfobacteriota</taxon>
        <taxon>Desulfovibrionia</taxon>
        <taxon>Desulfovibrionales</taxon>
        <taxon>Desulfovibrionaceae</taxon>
    </lineage>
</organism>
<dbReference type="PANTHER" id="PTHR45846">
    <property type="entry name" value="TRNA-DIHYDROURIDINE(47) SYNTHASE [NAD(P)(+)]-LIKE"/>
    <property type="match status" value="1"/>
</dbReference>
<dbReference type="InterPro" id="IPR013785">
    <property type="entry name" value="Aldolase_TIM"/>
</dbReference>
<dbReference type="Gene3D" id="3.20.20.70">
    <property type="entry name" value="Aldolase class I"/>
    <property type="match status" value="1"/>
</dbReference>
<comment type="cofactor">
    <cofactor evidence="11 13">
        <name>FMN</name>
        <dbReference type="ChEBI" id="CHEBI:58210"/>
    </cofactor>
</comment>
<keyword evidence="2" id="KW-0820">tRNA-binding</keyword>
<keyword evidence="13" id="KW-0547">Nucleotide-binding</keyword>
<dbReference type="EMBL" id="LT907975">
    <property type="protein sequence ID" value="SOB60867.1"/>
    <property type="molecule type" value="Genomic_DNA"/>
</dbReference>
<dbReference type="PIRSF" id="PIRSF006621">
    <property type="entry name" value="Dus"/>
    <property type="match status" value="1"/>
</dbReference>
<dbReference type="Pfam" id="PF01207">
    <property type="entry name" value="Dus"/>
    <property type="match status" value="1"/>
</dbReference>
<evidence type="ECO:0000256" key="9">
    <source>
        <dbReference type="ARBA" id="ARBA00048205"/>
    </source>
</evidence>
<dbReference type="InterPro" id="IPR001269">
    <property type="entry name" value="DUS_fam"/>
</dbReference>
<evidence type="ECO:0000256" key="11">
    <source>
        <dbReference type="PIRNR" id="PIRNR006621"/>
    </source>
</evidence>
<evidence type="ECO:0000256" key="10">
    <source>
        <dbReference type="ARBA" id="ARBA00048802"/>
    </source>
</evidence>
<keyword evidence="16" id="KW-1185">Reference proteome</keyword>
<evidence type="ECO:0000256" key="8">
    <source>
        <dbReference type="ARBA" id="ARBA00023002"/>
    </source>
</evidence>
<dbReference type="KEGG" id="pprf:DPRO_3948"/>
<protein>
    <recommendedName>
        <fullName evidence="11">tRNA-dihydrouridine synthase</fullName>
        <ecNumber evidence="11">1.3.1.-</ecNumber>
    </recommendedName>
</protein>
<feature type="binding site" evidence="13">
    <location>
        <begin position="228"/>
        <end position="229"/>
    </location>
    <ligand>
        <name>FMN</name>
        <dbReference type="ChEBI" id="CHEBI:58210"/>
    </ligand>
</feature>